<evidence type="ECO:0000256" key="1">
    <source>
        <dbReference type="ARBA" id="ARBA00004903"/>
    </source>
</evidence>
<comment type="pathway">
    <text evidence="1">Cofactor biosynthesis; tetrahydrofolate biosynthesis; 5,6,7,8-tetrahydrofolate from 7,8-dihydrofolate: step 1/1.</text>
</comment>
<keyword evidence="6" id="KW-0560">Oxidoreductase</keyword>
<comment type="similarity">
    <text evidence="2 9">Belongs to the dihydrofolate reductase family.</text>
</comment>
<dbReference type="GO" id="GO:0050661">
    <property type="term" value="F:NADP binding"/>
    <property type="evidence" value="ECO:0007669"/>
    <property type="project" value="InterPro"/>
</dbReference>
<evidence type="ECO:0000256" key="6">
    <source>
        <dbReference type="ARBA" id="ARBA00023002"/>
    </source>
</evidence>
<dbReference type="CDD" id="cd00209">
    <property type="entry name" value="DHFR"/>
    <property type="match status" value="1"/>
</dbReference>
<dbReference type="Proteomes" id="UP000053825">
    <property type="component" value="Unassembled WGS sequence"/>
</dbReference>
<dbReference type="EC" id="1.5.1.3" evidence="3"/>
<dbReference type="InterPro" id="IPR024072">
    <property type="entry name" value="DHFR-like_dom_sf"/>
</dbReference>
<dbReference type="GO" id="GO:0046654">
    <property type="term" value="P:tetrahydrofolate biosynthetic process"/>
    <property type="evidence" value="ECO:0007669"/>
    <property type="project" value="UniProtKB-UniPathway"/>
</dbReference>
<dbReference type="UniPathway" id="UPA00077">
    <property type="reaction ID" value="UER00158"/>
</dbReference>
<evidence type="ECO:0000256" key="5">
    <source>
        <dbReference type="ARBA" id="ARBA00022857"/>
    </source>
</evidence>
<dbReference type="STRING" id="597456.A0A0L7R6H6"/>
<dbReference type="GO" id="GO:0005739">
    <property type="term" value="C:mitochondrion"/>
    <property type="evidence" value="ECO:0007669"/>
    <property type="project" value="TreeGrafter"/>
</dbReference>
<feature type="domain" description="DHFR" evidence="10">
    <location>
        <begin position="4"/>
        <end position="181"/>
    </location>
</feature>
<dbReference type="EMBL" id="KQ414646">
    <property type="protein sequence ID" value="KOC66480.1"/>
    <property type="molecule type" value="Genomic_DNA"/>
</dbReference>
<evidence type="ECO:0000256" key="2">
    <source>
        <dbReference type="ARBA" id="ARBA00009539"/>
    </source>
</evidence>
<dbReference type="InterPro" id="IPR012259">
    <property type="entry name" value="DHFR"/>
</dbReference>
<evidence type="ECO:0000256" key="8">
    <source>
        <dbReference type="ARBA" id="ARBA00048873"/>
    </source>
</evidence>
<reference evidence="11 12" key="1">
    <citation type="submission" date="2015-07" db="EMBL/GenBank/DDBJ databases">
        <title>The genome of Habropoda laboriosa.</title>
        <authorList>
            <person name="Pan H."/>
            <person name="Kapheim K."/>
        </authorList>
    </citation>
    <scope>NUCLEOTIDE SEQUENCE [LARGE SCALE GENOMIC DNA]</scope>
    <source>
        <strain evidence="11">0110345459</strain>
    </source>
</reference>
<dbReference type="InterPro" id="IPR001796">
    <property type="entry name" value="DHFR_dom"/>
</dbReference>
<accession>A0A0L7R6H6</accession>
<comment type="catalytic activity">
    <reaction evidence="8">
        <text>(6S)-5,6,7,8-tetrahydrofolate + NADP(+) = 7,8-dihydrofolate + NADPH + H(+)</text>
        <dbReference type="Rhea" id="RHEA:15009"/>
        <dbReference type="ChEBI" id="CHEBI:15378"/>
        <dbReference type="ChEBI" id="CHEBI:57451"/>
        <dbReference type="ChEBI" id="CHEBI:57453"/>
        <dbReference type="ChEBI" id="CHEBI:57783"/>
        <dbReference type="ChEBI" id="CHEBI:58349"/>
        <dbReference type="EC" id="1.5.1.3"/>
    </reaction>
</comment>
<dbReference type="AlphaFoldDB" id="A0A0L7R6H6"/>
<organism evidence="11 12">
    <name type="scientific">Habropoda laboriosa</name>
    <dbReference type="NCBI Taxonomy" id="597456"/>
    <lineage>
        <taxon>Eukaryota</taxon>
        <taxon>Metazoa</taxon>
        <taxon>Ecdysozoa</taxon>
        <taxon>Arthropoda</taxon>
        <taxon>Hexapoda</taxon>
        <taxon>Insecta</taxon>
        <taxon>Pterygota</taxon>
        <taxon>Neoptera</taxon>
        <taxon>Endopterygota</taxon>
        <taxon>Hymenoptera</taxon>
        <taxon>Apocrita</taxon>
        <taxon>Aculeata</taxon>
        <taxon>Apoidea</taxon>
        <taxon>Anthophila</taxon>
        <taxon>Apidae</taxon>
        <taxon>Habropoda</taxon>
    </lineage>
</organism>
<dbReference type="PANTHER" id="PTHR48069:SF3">
    <property type="entry name" value="DIHYDROFOLATE REDUCTASE"/>
    <property type="match status" value="1"/>
</dbReference>
<dbReference type="PANTHER" id="PTHR48069">
    <property type="entry name" value="DIHYDROFOLATE REDUCTASE"/>
    <property type="match status" value="1"/>
</dbReference>
<evidence type="ECO:0000256" key="7">
    <source>
        <dbReference type="ARBA" id="ARBA00025067"/>
    </source>
</evidence>
<dbReference type="PROSITE" id="PS51330">
    <property type="entry name" value="DHFR_2"/>
    <property type="match status" value="1"/>
</dbReference>
<evidence type="ECO:0000256" key="3">
    <source>
        <dbReference type="ARBA" id="ARBA00012856"/>
    </source>
</evidence>
<evidence type="ECO:0000313" key="11">
    <source>
        <dbReference type="EMBL" id="KOC66480.1"/>
    </source>
</evidence>
<dbReference type="GO" id="GO:0046452">
    <property type="term" value="P:dihydrofolate metabolic process"/>
    <property type="evidence" value="ECO:0007669"/>
    <property type="project" value="TreeGrafter"/>
</dbReference>
<gene>
    <name evidence="11" type="ORF">WH47_08873</name>
</gene>
<dbReference type="GO" id="GO:0006730">
    <property type="term" value="P:one-carbon metabolic process"/>
    <property type="evidence" value="ECO:0007669"/>
    <property type="project" value="UniProtKB-KW"/>
</dbReference>
<dbReference type="FunFam" id="3.40.430.10:FF:000002">
    <property type="entry name" value="Dihydrofolate reductase"/>
    <property type="match status" value="1"/>
</dbReference>
<proteinExistence type="inferred from homology"/>
<dbReference type="InterPro" id="IPR017925">
    <property type="entry name" value="DHFR_CS"/>
</dbReference>
<keyword evidence="4" id="KW-0554">One-carbon metabolism</keyword>
<dbReference type="GO" id="GO:0004146">
    <property type="term" value="F:dihydrofolate reductase activity"/>
    <property type="evidence" value="ECO:0007669"/>
    <property type="project" value="UniProtKB-EC"/>
</dbReference>
<keyword evidence="5" id="KW-0521">NADP</keyword>
<dbReference type="Pfam" id="PF00186">
    <property type="entry name" value="DHFR_1"/>
    <property type="match status" value="1"/>
</dbReference>
<evidence type="ECO:0000313" key="12">
    <source>
        <dbReference type="Proteomes" id="UP000053825"/>
    </source>
</evidence>
<evidence type="ECO:0000259" key="10">
    <source>
        <dbReference type="PROSITE" id="PS51330"/>
    </source>
</evidence>
<evidence type="ECO:0000256" key="4">
    <source>
        <dbReference type="ARBA" id="ARBA00022563"/>
    </source>
</evidence>
<comment type="function">
    <text evidence="7">Key enzyme in folate metabolism. Catalyzes an essential reaction for de novo glycine and purine synthesis, and for DNA precursor synthesis.</text>
</comment>
<protein>
    <recommendedName>
        <fullName evidence="3">dihydrofolate reductase</fullName>
        <ecNumber evidence="3">1.5.1.3</ecNumber>
    </recommendedName>
</protein>
<dbReference type="OrthoDB" id="4664297at2759"/>
<dbReference type="PROSITE" id="PS00075">
    <property type="entry name" value="DHFR_1"/>
    <property type="match status" value="1"/>
</dbReference>
<sequence>MYLNLNLIAAACEGMGIGVKGSLPWKLKSEMAFFTNMTTNTKDENKKNVVLMGRRTWECIPNKYRPLKNRISIVLTSQPLDYEEDIIVCKSIPHALEIIKKPPLKDQVESVWVIGGSSVYKAAMESPHFHRLYLTRIKQHFDCDTFFPPIPNDFILTRDENIPQGVQKENDIEFVYEVYTKEKIPSSY</sequence>
<keyword evidence="12" id="KW-1185">Reference proteome</keyword>
<name>A0A0L7R6H6_9HYME</name>
<dbReference type="PRINTS" id="PR00070">
    <property type="entry name" value="DHFR"/>
</dbReference>
<dbReference type="SUPFAM" id="SSF53597">
    <property type="entry name" value="Dihydrofolate reductase-like"/>
    <property type="match status" value="1"/>
</dbReference>
<evidence type="ECO:0000256" key="9">
    <source>
        <dbReference type="RuleBase" id="RU004474"/>
    </source>
</evidence>
<dbReference type="Gene3D" id="3.40.430.10">
    <property type="entry name" value="Dihydrofolate Reductase, subunit A"/>
    <property type="match status" value="1"/>
</dbReference>
<dbReference type="GO" id="GO:0046655">
    <property type="term" value="P:folic acid metabolic process"/>
    <property type="evidence" value="ECO:0007669"/>
    <property type="project" value="TreeGrafter"/>
</dbReference>